<evidence type="ECO:0000256" key="11">
    <source>
        <dbReference type="SAM" id="MobiDB-lite"/>
    </source>
</evidence>
<feature type="coiled-coil region" evidence="10">
    <location>
        <begin position="486"/>
        <end position="513"/>
    </location>
</feature>
<protein>
    <submittedName>
        <fullName evidence="13">CSON006125 protein</fullName>
    </submittedName>
</protein>
<feature type="region of interest" description="Disordered" evidence="11">
    <location>
        <begin position="801"/>
        <end position="828"/>
    </location>
</feature>
<keyword evidence="5 10" id="KW-0175">Coiled coil</keyword>
<comment type="subcellular location">
    <subcellularLocation>
        <location evidence="1">Cytoplasm</location>
        <location evidence="1">Cytoskeleton</location>
    </subcellularLocation>
</comment>
<gene>
    <name evidence="13" type="primary">CSON006125</name>
</gene>
<dbReference type="EMBL" id="UFQT01002322">
    <property type="protein sequence ID" value="SSX33213.1"/>
    <property type="molecule type" value="Genomic_DNA"/>
</dbReference>
<dbReference type="SMART" id="SM00129">
    <property type="entry name" value="KISc"/>
    <property type="match status" value="1"/>
</dbReference>
<dbReference type="PRINTS" id="PR00380">
    <property type="entry name" value="KINESINHEAVY"/>
</dbReference>
<dbReference type="FunFam" id="3.40.850.10:FF:000054">
    <property type="entry name" value="Kinesin-like protein"/>
    <property type="match status" value="1"/>
</dbReference>
<dbReference type="AlphaFoldDB" id="A0A336MWX3"/>
<dbReference type="VEuPathDB" id="VectorBase:CSON006125"/>
<evidence type="ECO:0000256" key="1">
    <source>
        <dbReference type="ARBA" id="ARBA00004245"/>
    </source>
</evidence>
<proteinExistence type="inferred from homology"/>
<dbReference type="InterPro" id="IPR027640">
    <property type="entry name" value="Kinesin-like_fam"/>
</dbReference>
<evidence type="ECO:0000256" key="10">
    <source>
        <dbReference type="SAM" id="Coils"/>
    </source>
</evidence>
<dbReference type="Gene3D" id="3.40.850.10">
    <property type="entry name" value="Kinesin motor domain"/>
    <property type="match status" value="1"/>
</dbReference>
<accession>A0A336MWX3</accession>
<dbReference type="OMA" id="VHIRMVE"/>
<feature type="region of interest" description="Disordered" evidence="11">
    <location>
        <begin position="615"/>
        <end position="661"/>
    </location>
</feature>
<evidence type="ECO:0000256" key="9">
    <source>
        <dbReference type="PROSITE-ProRule" id="PRU00283"/>
    </source>
</evidence>
<keyword evidence="6 9" id="KW-0505">Motor protein</keyword>
<evidence type="ECO:0000256" key="8">
    <source>
        <dbReference type="ARBA" id="ARBA00060769"/>
    </source>
</evidence>
<evidence type="ECO:0000256" key="6">
    <source>
        <dbReference type="ARBA" id="ARBA00023175"/>
    </source>
</evidence>
<dbReference type="InterPro" id="IPR001752">
    <property type="entry name" value="Kinesin_motor_dom"/>
</dbReference>
<dbReference type="GO" id="GO:0005524">
    <property type="term" value="F:ATP binding"/>
    <property type="evidence" value="ECO:0007669"/>
    <property type="project" value="UniProtKB-UniRule"/>
</dbReference>
<feature type="binding site" evidence="9">
    <location>
        <begin position="110"/>
        <end position="117"/>
    </location>
    <ligand>
        <name>ATP</name>
        <dbReference type="ChEBI" id="CHEBI:30616"/>
    </ligand>
</feature>
<dbReference type="InterPro" id="IPR036961">
    <property type="entry name" value="Kinesin_motor_dom_sf"/>
</dbReference>
<dbReference type="GO" id="GO:0007018">
    <property type="term" value="P:microtubule-based movement"/>
    <property type="evidence" value="ECO:0007669"/>
    <property type="project" value="InterPro"/>
</dbReference>
<keyword evidence="7" id="KW-0963">Cytoplasm</keyword>
<organism evidence="13">
    <name type="scientific">Culicoides sonorensis</name>
    <name type="common">Biting midge</name>
    <dbReference type="NCBI Taxonomy" id="179676"/>
    <lineage>
        <taxon>Eukaryota</taxon>
        <taxon>Metazoa</taxon>
        <taxon>Ecdysozoa</taxon>
        <taxon>Arthropoda</taxon>
        <taxon>Hexapoda</taxon>
        <taxon>Insecta</taxon>
        <taxon>Pterygota</taxon>
        <taxon>Neoptera</taxon>
        <taxon>Endopterygota</taxon>
        <taxon>Diptera</taxon>
        <taxon>Nematocera</taxon>
        <taxon>Chironomoidea</taxon>
        <taxon>Ceratopogonidae</taxon>
        <taxon>Ceratopogoninae</taxon>
        <taxon>Culicoides</taxon>
        <taxon>Monoculicoides</taxon>
    </lineage>
</organism>
<feature type="domain" description="Kinesin motor" evidence="12">
    <location>
        <begin position="7"/>
        <end position="345"/>
    </location>
</feature>
<dbReference type="GO" id="GO:0003777">
    <property type="term" value="F:microtubule motor activity"/>
    <property type="evidence" value="ECO:0007669"/>
    <property type="project" value="InterPro"/>
</dbReference>
<dbReference type="PROSITE" id="PS50067">
    <property type="entry name" value="KINESIN_MOTOR_2"/>
    <property type="match status" value="1"/>
</dbReference>
<evidence type="ECO:0000256" key="5">
    <source>
        <dbReference type="ARBA" id="ARBA00023054"/>
    </source>
</evidence>
<feature type="compositionally biased region" description="Basic and acidic residues" evidence="11">
    <location>
        <begin position="615"/>
        <end position="628"/>
    </location>
</feature>
<evidence type="ECO:0000256" key="3">
    <source>
        <dbReference type="ARBA" id="ARBA00022741"/>
    </source>
</evidence>
<comment type="similarity">
    <text evidence="8">Belongs to the TRAFAC class myosin-kinesin ATPase superfamily. Kinesin family. KIN-8 subfamily.</text>
</comment>
<dbReference type="Pfam" id="PF00225">
    <property type="entry name" value="Kinesin"/>
    <property type="match status" value="1"/>
</dbReference>
<reference evidence="13" key="1">
    <citation type="submission" date="2018-07" db="EMBL/GenBank/DDBJ databases">
        <authorList>
            <person name="Quirk P.G."/>
            <person name="Krulwich T.A."/>
        </authorList>
    </citation>
    <scope>NUCLEOTIDE SEQUENCE</scope>
</reference>
<evidence type="ECO:0000256" key="2">
    <source>
        <dbReference type="ARBA" id="ARBA00022701"/>
    </source>
</evidence>
<dbReference type="PANTHER" id="PTHR47968">
    <property type="entry name" value="CENTROMERE PROTEIN E"/>
    <property type="match status" value="1"/>
</dbReference>
<sequence length="828" mass="93939">MAETQTNIRVVIRVRPFNRQELEQNQRNIIRVLDKSNLMFDPEDDHEEFFYHGVKQTHRDLTKRVRKKMNMEYDDIFDWDANNSEIFEISTKPLIESLMQGYNCSVFVYGATGAGKTYTMLGSADTPGITFLTMKALFDRIGELEDDRKFDIGISYLEVYNEQVMNLLTKSGPMNLREDGNGVVVSGLSLKQIHNASELLDLLAQGNRNRTQHPTDANAESSRSHAIFQVHIRMTDKKTSQKKMVKLSMIDLAGSERAASTQCKGLRFKEGANINRSLLALGNCINKLADGSKYVPYRDSKLTRILKDSLGGNCKTVMIANVSPSSLTYDDTYNTLKYASRAKKIKTSLRQNLLQSSLPKEYLVKKVNEQQNENERLKAKIKELEARLAESESRNGKSAPIQAFADTTTSPVDVTSKWISKIDEIHKQLNTTQDHYFAITSKDKLVSCKNKLKGYLEGVRNLFDIEGMNDEITRIEASIDRSVKQLAKHKEDMNRWAKRHHEAERSLESLKQEILESSSGSDLALQYYIQQKDTELQKNKMKLKLAHMEKINVIYNQEFEHWKDMATSGFELLNQLYLLVRASGRADKEMQNQITKLYKLCQGRQKVVKFLEDEVHQESEPNDMKMDSMENITESPQSTTTTSTIKTEQPSTGKKRPFSDDAIQRSGNKIMKVNPVKKTTPGTFVKPKAVKAINFTSKQDSKTTSVFKVPTVAPIQKNTMTGFNVTHTINPDNLNSTFDIESPVALSENAINIKDSGKFEKMKQQTRVKLIDKAAITLNKENKKFTPKKTTGVKSALHTIHNNHNNGLINKARVKPVSSSSHNKGPPR</sequence>
<dbReference type="GO" id="GO:0005874">
    <property type="term" value="C:microtubule"/>
    <property type="evidence" value="ECO:0007669"/>
    <property type="project" value="UniProtKB-KW"/>
</dbReference>
<evidence type="ECO:0000259" key="12">
    <source>
        <dbReference type="PROSITE" id="PS50067"/>
    </source>
</evidence>
<name>A0A336MWX3_CULSO</name>
<evidence type="ECO:0000256" key="4">
    <source>
        <dbReference type="ARBA" id="ARBA00022840"/>
    </source>
</evidence>
<evidence type="ECO:0000313" key="13">
    <source>
        <dbReference type="EMBL" id="SSX33213.1"/>
    </source>
</evidence>
<dbReference type="GO" id="GO:0008017">
    <property type="term" value="F:microtubule binding"/>
    <property type="evidence" value="ECO:0007669"/>
    <property type="project" value="InterPro"/>
</dbReference>
<dbReference type="PANTHER" id="PTHR47968:SF65">
    <property type="entry name" value="KINESIN MOTOR DOMAIN-CONTAINING PROTEIN"/>
    <property type="match status" value="1"/>
</dbReference>
<evidence type="ECO:0000256" key="7">
    <source>
        <dbReference type="ARBA" id="ARBA00023212"/>
    </source>
</evidence>
<feature type="compositionally biased region" description="Low complexity" evidence="11">
    <location>
        <begin position="632"/>
        <end position="652"/>
    </location>
</feature>
<keyword evidence="3 9" id="KW-0547">Nucleotide-binding</keyword>
<keyword evidence="2" id="KW-0493">Microtubule</keyword>
<keyword evidence="4 9" id="KW-0067">ATP-binding</keyword>
<dbReference type="CDD" id="cd01370">
    <property type="entry name" value="KISc_KIP3_like"/>
    <property type="match status" value="1"/>
</dbReference>
<dbReference type="InterPro" id="IPR027417">
    <property type="entry name" value="P-loop_NTPase"/>
</dbReference>
<keyword evidence="7" id="KW-0206">Cytoskeleton</keyword>
<dbReference type="SUPFAM" id="SSF52540">
    <property type="entry name" value="P-loop containing nucleoside triphosphate hydrolases"/>
    <property type="match status" value="1"/>
</dbReference>
<feature type="coiled-coil region" evidence="10">
    <location>
        <begin position="360"/>
        <end position="394"/>
    </location>
</feature>
<feature type="compositionally biased region" description="Polar residues" evidence="11">
    <location>
        <begin position="817"/>
        <end position="828"/>
    </location>
</feature>